<keyword evidence="1" id="KW-1133">Transmembrane helix</keyword>
<feature type="transmembrane region" description="Helical" evidence="1">
    <location>
        <begin position="29"/>
        <end position="48"/>
    </location>
</feature>
<sequence>MNSERLPGRIVNLLADPETGERLLQMTRWLVVGTVLVVAIAGAVLIAHPQVLTEFASSPANPPATRQHYGR</sequence>
<reference evidence="3" key="1">
    <citation type="submission" date="2017-07" db="EMBL/GenBank/DDBJ databases">
        <title>Comparative genome mining reveals phylogenetic distribution patterns of secondary metabolites in Amycolatopsis.</title>
        <authorList>
            <person name="Adamek M."/>
            <person name="Alanjary M."/>
            <person name="Sales-Ortells H."/>
            <person name="Goodfellow M."/>
            <person name="Bull A.T."/>
            <person name="Kalinowski J."/>
            <person name="Ziemert N."/>
        </authorList>
    </citation>
    <scope>NUCLEOTIDE SEQUENCE [LARGE SCALE GENOMIC DNA]</scope>
    <source>
        <strain evidence="3">H5</strain>
    </source>
</reference>
<evidence type="ECO:0000313" key="2">
    <source>
        <dbReference type="EMBL" id="OXM61361.1"/>
    </source>
</evidence>
<proteinExistence type="predicted"/>
<dbReference type="Proteomes" id="UP000215199">
    <property type="component" value="Unassembled WGS sequence"/>
</dbReference>
<dbReference type="EMBL" id="NMUL01000047">
    <property type="protein sequence ID" value="OXM61361.1"/>
    <property type="molecule type" value="Genomic_DNA"/>
</dbReference>
<keyword evidence="3" id="KW-1185">Reference proteome</keyword>
<protein>
    <submittedName>
        <fullName evidence="2">Uncharacterized protein</fullName>
    </submittedName>
</protein>
<keyword evidence="1" id="KW-0472">Membrane</keyword>
<name>A0A229SRR7_9PSEU</name>
<comment type="caution">
    <text evidence="2">The sequence shown here is derived from an EMBL/GenBank/DDBJ whole genome shotgun (WGS) entry which is preliminary data.</text>
</comment>
<accession>A0A229SRR7</accession>
<keyword evidence="1" id="KW-0812">Transmembrane</keyword>
<organism evidence="2 3">
    <name type="scientific">Amycolatopsis vastitatis</name>
    <dbReference type="NCBI Taxonomy" id="1905142"/>
    <lineage>
        <taxon>Bacteria</taxon>
        <taxon>Bacillati</taxon>
        <taxon>Actinomycetota</taxon>
        <taxon>Actinomycetes</taxon>
        <taxon>Pseudonocardiales</taxon>
        <taxon>Pseudonocardiaceae</taxon>
        <taxon>Amycolatopsis</taxon>
    </lineage>
</organism>
<evidence type="ECO:0000313" key="3">
    <source>
        <dbReference type="Proteomes" id="UP000215199"/>
    </source>
</evidence>
<gene>
    <name evidence="2" type="ORF">CF165_38450</name>
</gene>
<dbReference type="AlphaFoldDB" id="A0A229SRR7"/>
<evidence type="ECO:0000256" key="1">
    <source>
        <dbReference type="SAM" id="Phobius"/>
    </source>
</evidence>